<dbReference type="InterPro" id="IPR030678">
    <property type="entry name" value="Peptide/Ni-bd"/>
</dbReference>
<comment type="similarity">
    <text evidence="2">Belongs to the bacterial solute-binding protein 5 family.</text>
</comment>
<evidence type="ECO:0000256" key="2">
    <source>
        <dbReference type="ARBA" id="ARBA00005695"/>
    </source>
</evidence>
<comment type="subcellular location">
    <subcellularLocation>
        <location evidence="1">Cell envelope</location>
    </subcellularLocation>
</comment>
<dbReference type="GO" id="GO:0043190">
    <property type="term" value="C:ATP-binding cassette (ABC) transporter complex"/>
    <property type="evidence" value="ECO:0007669"/>
    <property type="project" value="InterPro"/>
</dbReference>
<dbReference type="GO" id="GO:0042597">
    <property type="term" value="C:periplasmic space"/>
    <property type="evidence" value="ECO:0007669"/>
    <property type="project" value="UniProtKB-ARBA"/>
</dbReference>
<dbReference type="GO" id="GO:1904680">
    <property type="term" value="F:peptide transmembrane transporter activity"/>
    <property type="evidence" value="ECO:0007669"/>
    <property type="project" value="TreeGrafter"/>
</dbReference>
<protein>
    <submittedName>
        <fullName evidence="6">Unannotated protein</fullName>
    </submittedName>
</protein>
<dbReference type="PIRSF" id="PIRSF002741">
    <property type="entry name" value="MppA"/>
    <property type="match status" value="1"/>
</dbReference>
<evidence type="ECO:0000259" key="5">
    <source>
        <dbReference type="Pfam" id="PF00496"/>
    </source>
</evidence>
<keyword evidence="4" id="KW-0732">Signal</keyword>
<dbReference type="InterPro" id="IPR000914">
    <property type="entry name" value="SBP_5_dom"/>
</dbReference>
<name>A0A6J6K7L8_9ZZZZ</name>
<evidence type="ECO:0000256" key="4">
    <source>
        <dbReference type="ARBA" id="ARBA00022729"/>
    </source>
</evidence>
<dbReference type="Pfam" id="PF00496">
    <property type="entry name" value="SBP_bac_5"/>
    <property type="match status" value="1"/>
</dbReference>
<dbReference type="GO" id="GO:0015833">
    <property type="term" value="P:peptide transport"/>
    <property type="evidence" value="ECO:0007669"/>
    <property type="project" value="TreeGrafter"/>
</dbReference>
<dbReference type="SUPFAM" id="SSF53850">
    <property type="entry name" value="Periplasmic binding protein-like II"/>
    <property type="match status" value="1"/>
</dbReference>
<dbReference type="PROSITE" id="PS51257">
    <property type="entry name" value="PROKAR_LIPOPROTEIN"/>
    <property type="match status" value="1"/>
</dbReference>
<proteinExistence type="inferred from homology"/>
<keyword evidence="3" id="KW-0813">Transport</keyword>
<dbReference type="PANTHER" id="PTHR30290:SF10">
    <property type="entry name" value="PERIPLASMIC OLIGOPEPTIDE-BINDING PROTEIN-RELATED"/>
    <property type="match status" value="1"/>
</dbReference>
<dbReference type="EMBL" id="CAEZWM010000003">
    <property type="protein sequence ID" value="CAB4645296.1"/>
    <property type="molecule type" value="Genomic_DNA"/>
</dbReference>
<dbReference type="AlphaFoldDB" id="A0A6J6K7L8"/>
<dbReference type="GO" id="GO:0030313">
    <property type="term" value="C:cell envelope"/>
    <property type="evidence" value="ECO:0007669"/>
    <property type="project" value="UniProtKB-SubCell"/>
</dbReference>
<dbReference type="Gene3D" id="3.90.76.10">
    <property type="entry name" value="Dipeptide-binding Protein, Domain 1"/>
    <property type="match status" value="1"/>
</dbReference>
<gene>
    <name evidence="6" type="ORF">UFOPK2242_00080</name>
</gene>
<organism evidence="6">
    <name type="scientific">freshwater metagenome</name>
    <dbReference type="NCBI Taxonomy" id="449393"/>
    <lineage>
        <taxon>unclassified sequences</taxon>
        <taxon>metagenomes</taxon>
        <taxon>ecological metagenomes</taxon>
    </lineage>
</organism>
<reference evidence="6" key="1">
    <citation type="submission" date="2020-05" db="EMBL/GenBank/DDBJ databases">
        <authorList>
            <person name="Chiriac C."/>
            <person name="Salcher M."/>
            <person name="Ghai R."/>
            <person name="Kavagutti S V."/>
        </authorList>
    </citation>
    <scope>NUCLEOTIDE SEQUENCE</scope>
</reference>
<dbReference type="Gene3D" id="3.40.190.10">
    <property type="entry name" value="Periplasmic binding protein-like II"/>
    <property type="match status" value="1"/>
</dbReference>
<dbReference type="InterPro" id="IPR039424">
    <property type="entry name" value="SBP_5"/>
</dbReference>
<dbReference type="PANTHER" id="PTHR30290">
    <property type="entry name" value="PERIPLASMIC BINDING COMPONENT OF ABC TRANSPORTER"/>
    <property type="match status" value="1"/>
</dbReference>
<feature type="domain" description="Solute-binding protein family 5" evidence="5">
    <location>
        <begin position="90"/>
        <end position="442"/>
    </location>
</feature>
<evidence type="ECO:0000313" key="6">
    <source>
        <dbReference type="EMBL" id="CAB4645296.1"/>
    </source>
</evidence>
<accession>A0A6J6K7L8</accession>
<sequence length="525" mass="55239">MPFLNYRGSALSPLWRRRAFSAICVTAALFSSLSCSTGESKQTPKRLGLLRFAVSATTTLDPAVASNPESISLAELISLPLVQLDPNTSEVIPGIARSWRGNKEQTSFTFNIDQRARFSAGALVGAADVKASLERVVAPGTRSPIAGLLSEVVGYEAAHAAGGPVAGIVAKNATTIVFNISRPDATFPISLGHPGLGIVAPDADEPGGLFGTGPYRVSGTTEGDWEMTRLRGPGARKIRITKFESADEARRAVEAGKADIAAITREAGTTFKGGLRPVSAPYVAVSNYALNLENPKFANVDFREAILRALNSVSLVRKTFGPTVGVANGVLPETVAGHGENPCRNICDFNLAAAKAALARAFPAGGVPPFSIDYDDTPAQANLALEAQAQLRAAGIETTPRAHPISDYDDFLANGEPELFRLGWVALDPSAEAFLFPVFASDAPENVAHIKSLASDLLVISASTTGDPKKRAGLYAKAERAILQQVAVKPVVQYRSRFIARSNVKALSVDALGGIFSGYAGLGNR</sequence>
<dbReference type="Gene3D" id="3.10.105.10">
    <property type="entry name" value="Dipeptide-binding Protein, Domain 3"/>
    <property type="match status" value="1"/>
</dbReference>
<evidence type="ECO:0000256" key="1">
    <source>
        <dbReference type="ARBA" id="ARBA00004196"/>
    </source>
</evidence>
<evidence type="ECO:0000256" key="3">
    <source>
        <dbReference type="ARBA" id="ARBA00022448"/>
    </source>
</evidence>